<reference evidence="1 2" key="1">
    <citation type="journal article" date="2018" name="Sci. Rep.">
        <title>Genomic signatures of local adaptation to the degree of environmental predictability in rotifers.</title>
        <authorList>
            <person name="Franch-Gras L."/>
            <person name="Hahn C."/>
            <person name="Garcia-Roger E.M."/>
            <person name="Carmona M.J."/>
            <person name="Serra M."/>
            <person name="Gomez A."/>
        </authorList>
    </citation>
    <scope>NUCLEOTIDE SEQUENCE [LARGE SCALE GENOMIC DNA]</scope>
    <source>
        <strain evidence="1">HYR1</strain>
    </source>
</reference>
<comment type="caution">
    <text evidence="1">The sequence shown here is derived from an EMBL/GenBank/DDBJ whole genome shotgun (WGS) entry which is preliminary data.</text>
</comment>
<evidence type="ECO:0000313" key="1">
    <source>
        <dbReference type="EMBL" id="RNA12457.1"/>
    </source>
</evidence>
<dbReference type="AlphaFoldDB" id="A0A3M7QLZ9"/>
<dbReference type="Proteomes" id="UP000276133">
    <property type="component" value="Unassembled WGS sequence"/>
</dbReference>
<protein>
    <submittedName>
        <fullName evidence="1">Uncharacterized protein</fullName>
    </submittedName>
</protein>
<gene>
    <name evidence="1" type="ORF">BpHYR1_031840</name>
</gene>
<organism evidence="1 2">
    <name type="scientific">Brachionus plicatilis</name>
    <name type="common">Marine rotifer</name>
    <name type="synonym">Brachionus muelleri</name>
    <dbReference type="NCBI Taxonomy" id="10195"/>
    <lineage>
        <taxon>Eukaryota</taxon>
        <taxon>Metazoa</taxon>
        <taxon>Spiralia</taxon>
        <taxon>Gnathifera</taxon>
        <taxon>Rotifera</taxon>
        <taxon>Eurotatoria</taxon>
        <taxon>Monogononta</taxon>
        <taxon>Pseudotrocha</taxon>
        <taxon>Ploima</taxon>
        <taxon>Brachionidae</taxon>
        <taxon>Brachionus</taxon>
    </lineage>
</organism>
<evidence type="ECO:0000313" key="2">
    <source>
        <dbReference type="Proteomes" id="UP000276133"/>
    </source>
</evidence>
<keyword evidence="2" id="KW-1185">Reference proteome</keyword>
<accession>A0A3M7QLZ9</accession>
<dbReference type="EMBL" id="REGN01005690">
    <property type="protein sequence ID" value="RNA12457.1"/>
    <property type="molecule type" value="Genomic_DNA"/>
</dbReference>
<name>A0A3M7QLZ9_BRAPC</name>
<sequence>MSIFFNIVYQINSHNNIALLKLSIQFISFYQLINFEEQFLDSHNQTQINFIVSSGIYRPKFAYLSAKSKL</sequence>
<proteinExistence type="predicted"/>